<feature type="domain" description="GH15-like" evidence="1">
    <location>
        <begin position="477"/>
        <end position="517"/>
    </location>
</feature>
<dbReference type="PANTHER" id="PTHR31616:SF0">
    <property type="entry name" value="GLUCAN 1,4-ALPHA-GLUCOSIDASE"/>
    <property type="match status" value="1"/>
</dbReference>
<protein>
    <submittedName>
        <fullName evidence="2">Glycosyl hydrolase</fullName>
    </submittedName>
</protein>
<reference evidence="2 3" key="1">
    <citation type="submission" date="2019-07" db="EMBL/GenBank/DDBJ databases">
        <title>Whole genome shotgun sequence of Reyranella soli NBRC 108950.</title>
        <authorList>
            <person name="Hosoyama A."/>
            <person name="Uohara A."/>
            <person name="Ohji S."/>
            <person name="Ichikawa N."/>
        </authorList>
    </citation>
    <scope>NUCLEOTIDE SEQUENCE [LARGE SCALE GENOMIC DNA]</scope>
    <source>
        <strain evidence="2 3">NBRC 108950</strain>
    </source>
</reference>
<dbReference type="Proteomes" id="UP000321058">
    <property type="component" value="Unassembled WGS sequence"/>
</dbReference>
<evidence type="ECO:0000259" key="1">
    <source>
        <dbReference type="Pfam" id="PF00723"/>
    </source>
</evidence>
<sequence>MLETDFITDSGSARLIDLMPIDDGGRSLRPMREVLRAIEGMAGTVEIELRLDVRPDYARRNLRPRRRGRLGWTCLWGDEVLVVHTDIALQREGDALVGTVTLGAGERRYLSLAYTKGDPAVLPPLGRHAEERIADTIAWWRDWTGRCQYTGPYRDEVVRSAVTLKLLTYTLSGAIVAAPTTSLPEAIGKGRNWDYRYCWLRDAGLTTEALLATGYREEALSFLGWMLHATRLSWPELQVMYDVFGRTRLDEKELTHLAGYAASRPVRIGNDAYRQRQLDIYGEVVTAACAALAGNGRLDRESAHMLTGLGDVVCRQWYESDCSIWEVRGPLRHYTFSKVMCWAALDGLLKLHDDGALVLPTAKVELFGRERAAIEQAIEQRGFNAALGSYTSVLDGDKVDASLLLMACIGYKDAGDPRMRSTYDLIHQRLGRDGLLNRYERFDGIAGVEGAFGICGFWAIDNLAKRGDLDAAERRFRHMLSFANDLGLYAEEIDIASGAALGNFPQAFTHVGLINAAVAIERARA</sequence>
<evidence type="ECO:0000313" key="3">
    <source>
        <dbReference type="Proteomes" id="UP000321058"/>
    </source>
</evidence>
<dbReference type="SUPFAM" id="SSF48208">
    <property type="entry name" value="Six-hairpin glycosidases"/>
    <property type="match status" value="1"/>
</dbReference>
<dbReference type="InterPro" id="IPR008928">
    <property type="entry name" value="6-hairpin_glycosidase_sf"/>
</dbReference>
<name>A0A512N7L5_9HYPH</name>
<comment type="caution">
    <text evidence="2">The sequence shown here is derived from an EMBL/GenBank/DDBJ whole genome shotgun (WGS) entry which is preliminary data.</text>
</comment>
<dbReference type="Gene3D" id="1.50.10.10">
    <property type="match status" value="1"/>
</dbReference>
<dbReference type="InterPro" id="IPR012341">
    <property type="entry name" value="6hp_glycosidase-like_sf"/>
</dbReference>
<dbReference type="GO" id="GO:0005975">
    <property type="term" value="P:carbohydrate metabolic process"/>
    <property type="evidence" value="ECO:0007669"/>
    <property type="project" value="InterPro"/>
</dbReference>
<accession>A0A512N7L5</accession>
<keyword evidence="2" id="KW-0378">Hydrolase</keyword>
<dbReference type="AlphaFoldDB" id="A0A512N7L5"/>
<organism evidence="2 3">
    <name type="scientific">Reyranella soli</name>
    <dbReference type="NCBI Taxonomy" id="1230389"/>
    <lineage>
        <taxon>Bacteria</taxon>
        <taxon>Pseudomonadati</taxon>
        <taxon>Pseudomonadota</taxon>
        <taxon>Alphaproteobacteria</taxon>
        <taxon>Hyphomicrobiales</taxon>
        <taxon>Reyranellaceae</taxon>
        <taxon>Reyranella</taxon>
    </lineage>
</organism>
<dbReference type="Pfam" id="PF00723">
    <property type="entry name" value="Glyco_hydro_15"/>
    <property type="match status" value="2"/>
</dbReference>
<evidence type="ECO:0000313" key="2">
    <source>
        <dbReference type="EMBL" id="GEP54980.1"/>
    </source>
</evidence>
<gene>
    <name evidence="2" type="ORF">RSO01_21460</name>
</gene>
<dbReference type="PANTHER" id="PTHR31616">
    <property type="entry name" value="TREHALASE"/>
    <property type="match status" value="1"/>
</dbReference>
<keyword evidence="3" id="KW-1185">Reference proteome</keyword>
<feature type="domain" description="GH15-like" evidence="1">
    <location>
        <begin position="151"/>
        <end position="465"/>
    </location>
</feature>
<proteinExistence type="predicted"/>
<dbReference type="InterPro" id="IPR011613">
    <property type="entry name" value="GH15-like"/>
</dbReference>
<dbReference type="EMBL" id="BKAJ01000033">
    <property type="protein sequence ID" value="GEP54980.1"/>
    <property type="molecule type" value="Genomic_DNA"/>
</dbReference>
<dbReference type="GO" id="GO:0004553">
    <property type="term" value="F:hydrolase activity, hydrolyzing O-glycosyl compounds"/>
    <property type="evidence" value="ECO:0007669"/>
    <property type="project" value="TreeGrafter"/>
</dbReference>